<proteinExistence type="predicted"/>
<gene>
    <name evidence="1" type="ORF">OWV82_010570</name>
</gene>
<dbReference type="EMBL" id="CM051398">
    <property type="protein sequence ID" value="KAJ4718943.1"/>
    <property type="molecule type" value="Genomic_DNA"/>
</dbReference>
<reference evidence="1 2" key="1">
    <citation type="journal article" date="2023" name="Science">
        <title>Complex scaffold remodeling in plant triterpene biosynthesis.</title>
        <authorList>
            <person name="De La Pena R."/>
            <person name="Hodgson H."/>
            <person name="Liu J.C."/>
            <person name="Stephenson M.J."/>
            <person name="Martin A.C."/>
            <person name="Owen C."/>
            <person name="Harkess A."/>
            <person name="Leebens-Mack J."/>
            <person name="Jimenez L.E."/>
            <person name="Osbourn A."/>
            <person name="Sattely E.S."/>
        </authorList>
    </citation>
    <scope>NUCLEOTIDE SEQUENCE [LARGE SCALE GENOMIC DNA]</scope>
    <source>
        <strain evidence="2">cv. JPN11</strain>
        <tissue evidence="1">Leaf</tissue>
    </source>
</reference>
<protein>
    <submittedName>
        <fullName evidence="1">Terpene synthase</fullName>
    </submittedName>
</protein>
<comment type="caution">
    <text evidence="1">The sequence shown here is derived from an EMBL/GenBank/DDBJ whole genome shotgun (WGS) entry which is preliminary data.</text>
</comment>
<evidence type="ECO:0000313" key="1">
    <source>
        <dbReference type="EMBL" id="KAJ4718943.1"/>
    </source>
</evidence>
<accession>A0ACC1Y6X3</accession>
<evidence type="ECO:0000313" key="2">
    <source>
        <dbReference type="Proteomes" id="UP001164539"/>
    </source>
</evidence>
<organism evidence="1 2">
    <name type="scientific">Melia azedarach</name>
    <name type="common">Chinaberry tree</name>
    <dbReference type="NCBI Taxonomy" id="155640"/>
    <lineage>
        <taxon>Eukaryota</taxon>
        <taxon>Viridiplantae</taxon>
        <taxon>Streptophyta</taxon>
        <taxon>Embryophyta</taxon>
        <taxon>Tracheophyta</taxon>
        <taxon>Spermatophyta</taxon>
        <taxon>Magnoliopsida</taxon>
        <taxon>eudicotyledons</taxon>
        <taxon>Gunneridae</taxon>
        <taxon>Pentapetalae</taxon>
        <taxon>rosids</taxon>
        <taxon>malvids</taxon>
        <taxon>Sapindales</taxon>
        <taxon>Meliaceae</taxon>
        <taxon>Melia</taxon>
    </lineage>
</organism>
<keyword evidence="2" id="KW-1185">Reference proteome</keyword>
<name>A0ACC1Y6X3_MELAZ</name>
<sequence length="561" mass="65167">MSIMSSQVSAASILIQDDDQQNSNRHSANFHPTLWGDHFLAYANDSMKIDPGTREEYEELKQDVRRLITANTDEQVKKLQLIDTVQRLGVAYLFEKEIEDELEKIHDHLYIDSDNDHDLYTVSLAFRLMRQQGIKISCDVFEKFKDEENKFKATLISDIQGLLSLYEAAHLAIHEEDILDEAIAFATTHLKSAISHVCPNLAKQINHVLHRPLCKTLPRLDTLYFLSIYPRDDSYNKKLLKFAKSDFNMLQVTHQEELSAITRWWKDLDFTNKLPYARDRLVELYFWILGVYFEPKYALARKMMTKVIYIASIIDDTYDAYGTFEELKLFTEVVKRWDISTIDILPEYMKIIYKTLLNIYGEIEGELAKQGRSYCLRYVKEKMQELVAMDFVEAKWFNEGYIPTIEEYMEVALISVCNLMLATISFVGMGDIATKESFEWISSNPKIVRASSVICRLMDDIVSHKFEQSRGHVASAIECYTKQHGVSEEDAVNVFRKEVENAWKDMNQELLKPTAFPMPLMERVLNLARVMDYLHKDSDSYTNAHLVKDQIASLLRDPLPL</sequence>
<dbReference type="Proteomes" id="UP001164539">
    <property type="component" value="Chromosome 5"/>
</dbReference>